<comment type="caution">
    <text evidence="2">The sequence shown here is derived from an EMBL/GenBank/DDBJ whole genome shotgun (WGS) entry which is preliminary data.</text>
</comment>
<accession>A0A9X1IIN3</accession>
<reference evidence="2" key="1">
    <citation type="submission" date="2021-10" db="EMBL/GenBank/DDBJ databases">
        <title>Roseicella aerolatum sp. nov., isolated from aerosols of e-waste dismantling site.</title>
        <authorList>
            <person name="Qin T."/>
        </authorList>
    </citation>
    <scope>NUCLEOTIDE SEQUENCE</scope>
    <source>
        <strain evidence="2">GB24</strain>
    </source>
</reference>
<proteinExistence type="predicted"/>
<evidence type="ECO:0000256" key="1">
    <source>
        <dbReference type="SAM" id="MobiDB-lite"/>
    </source>
</evidence>
<dbReference type="RefSeq" id="WP_226613445.1">
    <property type="nucleotide sequence ID" value="NZ_JAJAQI010000055.1"/>
</dbReference>
<dbReference type="Proteomes" id="UP001139311">
    <property type="component" value="Unassembled WGS sequence"/>
</dbReference>
<dbReference type="AlphaFoldDB" id="A0A9X1IIN3"/>
<evidence type="ECO:0000313" key="3">
    <source>
        <dbReference type="Proteomes" id="UP001139311"/>
    </source>
</evidence>
<keyword evidence="3" id="KW-1185">Reference proteome</keyword>
<dbReference type="EMBL" id="JAJAQI010000055">
    <property type="protein sequence ID" value="MCB4824866.1"/>
    <property type="molecule type" value="Genomic_DNA"/>
</dbReference>
<evidence type="ECO:0000313" key="2">
    <source>
        <dbReference type="EMBL" id="MCB4824866.1"/>
    </source>
</evidence>
<gene>
    <name evidence="2" type="ORF">LHA35_24345</name>
</gene>
<protein>
    <submittedName>
        <fullName evidence="2">Uncharacterized protein</fullName>
    </submittedName>
</protein>
<feature type="region of interest" description="Disordered" evidence="1">
    <location>
        <begin position="1"/>
        <end position="25"/>
    </location>
</feature>
<sequence length="81" mass="8591">MSGTGTHQGHDMRAMGGMHGHDMSGMNMQQMAAHCAEMRQQMRPGATMSPDMQAMMAHCDQMHPQAGTAAATSGGAGQHRH</sequence>
<name>A0A9X1IIN3_9PROT</name>
<organism evidence="2 3">
    <name type="scientific">Roseicella aerolata</name>
    <dbReference type="NCBI Taxonomy" id="2883479"/>
    <lineage>
        <taxon>Bacteria</taxon>
        <taxon>Pseudomonadati</taxon>
        <taxon>Pseudomonadota</taxon>
        <taxon>Alphaproteobacteria</taxon>
        <taxon>Acetobacterales</taxon>
        <taxon>Roseomonadaceae</taxon>
        <taxon>Roseicella</taxon>
    </lineage>
</organism>